<sequence length="167" mass="18799">MKFDRPPIYYSIVFTDLVASKLAMGYLPEYVYRMVLRENSRIALDTASYGRGLKRLPFQPTNLGDGNLFFFNQIDDALVFALSVSANWAVYWEKAVQPRLKPYPNLAGRGDVLKMRIGVHLGNIHHEELPEYSTQTRFSRAINTAFVLQNQAPPGGVVATETALSLT</sequence>
<dbReference type="SUPFAM" id="SSF55073">
    <property type="entry name" value="Nucleotide cyclase"/>
    <property type="match status" value="1"/>
</dbReference>
<name>A0A1F5FGL3_9BACT</name>
<evidence type="ECO:0000313" key="2">
    <source>
        <dbReference type="Proteomes" id="UP000177187"/>
    </source>
</evidence>
<dbReference type="InterPro" id="IPR029787">
    <property type="entry name" value="Nucleotide_cyclase"/>
</dbReference>
<dbReference type="AlphaFoldDB" id="A0A1F5FGL3"/>
<gene>
    <name evidence="1" type="ORF">A2Y64_02175</name>
</gene>
<evidence type="ECO:0000313" key="1">
    <source>
        <dbReference type="EMBL" id="OGD78730.1"/>
    </source>
</evidence>
<protein>
    <recommendedName>
        <fullName evidence="3">Guanylate cyclase domain-containing protein</fullName>
    </recommendedName>
</protein>
<reference evidence="1 2" key="1">
    <citation type="journal article" date="2016" name="Nat. Commun.">
        <title>Thousands of microbial genomes shed light on interconnected biogeochemical processes in an aquifer system.</title>
        <authorList>
            <person name="Anantharaman K."/>
            <person name="Brown C.T."/>
            <person name="Hug L.A."/>
            <person name="Sharon I."/>
            <person name="Castelle C.J."/>
            <person name="Probst A.J."/>
            <person name="Thomas B.C."/>
            <person name="Singh A."/>
            <person name="Wilkins M.J."/>
            <person name="Karaoz U."/>
            <person name="Brodie E.L."/>
            <person name="Williams K.H."/>
            <person name="Hubbard S.S."/>
            <person name="Banfield J.F."/>
        </authorList>
    </citation>
    <scope>NUCLEOTIDE SEQUENCE [LARGE SCALE GENOMIC DNA]</scope>
</reference>
<accession>A0A1F5FGL3</accession>
<dbReference type="STRING" id="1817816.A2Y64_02175"/>
<dbReference type="Gene3D" id="3.30.70.1230">
    <property type="entry name" value="Nucleotide cyclase"/>
    <property type="match status" value="1"/>
</dbReference>
<comment type="caution">
    <text evidence="1">The sequence shown here is derived from an EMBL/GenBank/DDBJ whole genome shotgun (WGS) entry which is preliminary data.</text>
</comment>
<organism evidence="1 2">
    <name type="scientific">Candidatus Coatesbacteria bacterium RBG_13_66_14</name>
    <dbReference type="NCBI Taxonomy" id="1817816"/>
    <lineage>
        <taxon>Bacteria</taxon>
        <taxon>Candidatus Coatesiibacteriota</taxon>
    </lineage>
</organism>
<evidence type="ECO:0008006" key="3">
    <source>
        <dbReference type="Google" id="ProtNLM"/>
    </source>
</evidence>
<dbReference type="EMBL" id="MFAF01000027">
    <property type="protein sequence ID" value="OGD78730.1"/>
    <property type="molecule type" value="Genomic_DNA"/>
</dbReference>
<dbReference type="Proteomes" id="UP000177187">
    <property type="component" value="Unassembled WGS sequence"/>
</dbReference>
<proteinExistence type="predicted"/>